<feature type="compositionally biased region" description="Polar residues" evidence="1">
    <location>
        <begin position="1398"/>
        <end position="1424"/>
    </location>
</feature>
<feature type="region of interest" description="Disordered" evidence="1">
    <location>
        <begin position="1779"/>
        <end position="1806"/>
    </location>
</feature>
<evidence type="ECO:0000256" key="1">
    <source>
        <dbReference type="SAM" id="MobiDB-lite"/>
    </source>
</evidence>
<proteinExistence type="predicted"/>
<feature type="compositionally biased region" description="Gly residues" evidence="1">
    <location>
        <begin position="1779"/>
        <end position="1795"/>
    </location>
</feature>
<dbReference type="GO" id="GO:0006405">
    <property type="term" value="P:RNA export from nucleus"/>
    <property type="evidence" value="ECO:0007669"/>
    <property type="project" value="InterPro"/>
</dbReference>
<reference evidence="2" key="1">
    <citation type="submission" date="2018-02" db="EMBL/GenBank/DDBJ databases">
        <title>Rhizophora mucronata_Transcriptome.</title>
        <authorList>
            <person name="Meera S.P."/>
            <person name="Sreeshan A."/>
            <person name="Augustine A."/>
        </authorList>
    </citation>
    <scope>NUCLEOTIDE SEQUENCE</scope>
    <source>
        <tissue evidence="2">Leaf</tissue>
    </source>
</reference>
<feature type="region of interest" description="Disordered" evidence="1">
    <location>
        <begin position="1191"/>
        <end position="1250"/>
    </location>
</feature>
<dbReference type="PANTHER" id="PTHR34418">
    <property type="entry name" value="NUCLEAR PORE COMPLEX PROTEIN NUP214 ISOFORM X1"/>
    <property type="match status" value="1"/>
</dbReference>
<feature type="region of interest" description="Disordered" evidence="1">
    <location>
        <begin position="986"/>
        <end position="1015"/>
    </location>
</feature>
<feature type="region of interest" description="Disordered" evidence="1">
    <location>
        <begin position="478"/>
        <end position="509"/>
    </location>
</feature>
<feature type="region of interest" description="Disordered" evidence="1">
    <location>
        <begin position="1394"/>
        <end position="1429"/>
    </location>
</feature>
<evidence type="ECO:0000313" key="2">
    <source>
        <dbReference type="EMBL" id="MBX05566.1"/>
    </source>
</evidence>
<protein>
    <submittedName>
        <fullName evidence="2">Uncharacterized protein MANES_15G110800</fullName>
    </submittedName>
</protein>
<name>A0A2P2KIM7_RHIMU</name>
<dbReference type="PANTHER" id="PTHR34418:SF3">
    <property type="entry name" value="NUCLEAR PORE COMPLEX PROTEIN NUP214"/>
    <property type="match status" value="1"/>
</dbReference>
<feature type="region of interest" description="Disordered" evidence="1">
    <location>
        <begin position="561"/>
        <end position="591"/>
    </location>
</feature>
<dbReference type="EMBL" id="GGEC01025082">
    <property type="protein sequence ID" value="MBX05566.1"/>
    <property type="molecule type" value="Transcribed_RNA"/>
</dbReference>
<accession>A0A2P2KIM7</accession>
<organism evidence="2">
    <name type="scientific">Rhizophora mucronata</name>
    <name type="common">Asiatic mangrove</name>
    <dbReference type="NCBI Taxonomy" id="61149"/>
    <lineage>
        <taxon>Eukaryota</taxon>
        <taxon>Viridiplantae</taxon>
        <taxon>Streptophyta</taxon>
        <taxon>Embryophyta</taxon>
        <taxon>Tracheophyta</taxon>
        <taxon>Spermatophyta</taxon>
        <taxon>Magnoliopsida</taxon>
        <taxon>eudicotyledons</taxon>
        <taxon>Gunneridae</taxon>
        <taxon>Pentapetalae</taxon>
        <taxon>rosids</taxon>
        <taxon>fabids</taxon>
        <taxon>Malpighiales</taxon>
        <taxon>Rhizophoraceae</taxon>
        <taxon>Rhizophora</taxon>
    </lineage>
</organism>
<dbReference type="SUPFAM" id="SSF117289">
    <property type="entry name" value="Nucleoporin domain"/>
    <property type="match status" value="1"/>
</dbReference>
<dbReference type="InterPro" id="IPR044694">
    <property type="entry name" value="NUP214"/>
</dbReference>
<feature type="compositionally biased region" description="Polar residues" evidence="1">
    <location>
        <begin position="1219"/>
        <end position="1240"/>
    </location>
</feature>
<sequence length="1806" mass="191747">MANNSDSATTTATRTRRRRRKGIIIEEEIEGEHVESIDYFFDRIGKGIPISSNSPVFQLQSPPSRPLAVSQHHFLIFLAHSSGFYAARTKDVMDAAEEMKAKGSASSIQDLCVVDVPIGKLHILALSSDSSTLAATIASDIYFFAVASLLNKELQPSSSCSLNKPIAVKDFQWRKRLDSSYLVLSNDQKLYHGALGGPLKDVMDNVDAVEWSVKGKFIAVAKENDLIILSSKFEERLCITLPSKSWVGESNDNCSIRVDSIRWVRFDSIVVGCFQQTADDKEEDYFLWIIKSIDGKITDASSSVVVLSFYDLFSGLVSDIVPYGGGPYLFLSYLEQCGLAITANRKNTDQHIVLLGWSADGETSKIAAIDIERDTWLPRIELQDSGDDNLILGLCIDELSLYGKVKVEVGVEEQKELSPHCVLICVTLEGKLIMFRVASVAGTTAASEIDSTIHDVEEDSSEDITAGCGQSILSSGFRNQKSEQVGPGVQPDDMSKKESSIDEDNGQRNVPVTKLHQDIGSQQSLLFGQQVTKSVHPSLRGSVQEGASHWIRSSTKTESQKFAGLGLGPGSSLGQAPTDVSGQLSRKDSQRGVELAEQLERKNELAVSEGVPSQSLSIGKFQPLDGSEARSQILPLVTIQGTRSDTAGVSATNVTSSFDGKPVHLRQTTSISSSINFSVGSVQVGGQQASVVPGKIESLPSMHGSQLSSQENLSFGRSPKEDYKSLSLSNLEPNLSRQFGNIKEMARELGVLLECIEETGGFRDACTVLQRSSVEALEEGLENLSEKCIMWKNMMNERLGEIKHLLDSTVQVLARKMYMDGIVKQASDGQYRELWNRQKLSSELELKRRHILKLNQDLTDQLIELERHFNTLEYQKFGESGVDHIGQRSFQNRYGPSRHMQSLHCLPNTMSSQLAVAEQLSECLSKQMVLLSVESPVKQKNVKKELFETIGIPYDASFSSPDATKGIDTSPVKKLFLSSGFSTAKDQSRKQHSSALKSSDTETARRRRDSLDQSWARFEPTKTTIERVLLQESQKKGVNKSSSLMDKQHAEPCLANGSALTQPEDTASQPILYASRNEGNAPNMFPKHAVEKRSSLLKHANEPPQPSQATGLKSPMLQSNNVRLPSALTLQELPMAGHNEAKFIQQSETNKEQFSVSMVPSDETLRKASEFAHSHAKGTLFRSSVENVRHGPRAKTGFSIPGDETTDRPFSHPAAAPAISTTPQLVSPIHTATSKSQPGERTSPAPAFPMSFSVSSSSPIISSLRNSPSSFIPSSLAPTSGSVMSVGTSLSSSKTTIDGKQTGISASLASVSLSPVFHSDSSTPQTSNMQLPLFTEPSISDSVHTETRTFEGKTSPLNLVPALLSEAYKSEVQPNTDKTPPTVNTTVSLTSVSLNPALTLQSPKTDLQPSRDNSTSQKHTSAITTPPPLQPEALAISLKLESSVLSGAKTENLGELTSGSQPSFNNMVTSTSNVALAAQCQQPSTVLAPFGPALTSDGTISGKNGSLDVSITEEDEMEEETSESGRTNELSLQNLGGFGIGSTPITATPRQNPFGGTFSSIGTGQTSSPFTMTVPSGELFRPASFSLQSPQFSQPSLQTNLGSLSGGFSTGTVAQAPSQGGFGQPAQIGPGQQALGSVLGAFGQSRQLGTGLAGSGFASAGSFGSGFVNTSSAGGFSNAATGGGFASVASARKGFAGMASGGGGFAGMASGGGGGGGGFAGAASAGRGLAAASPADGGLAGAASGRGFTVAGGGFGAFSSQQGTGGFLAFGGNAGGGQQGTGGFSSLGSHTGGTGKPSELFTQMRK</sequence>
<dbReference type="GO" id="GO:0017056">
    <property type="term" value="F:structural constituent of nuclear pore"/>
    <property type="evidence" value="ECO:0007669"/>
    <property type="project" value="InterPro"/>
</dbReference>